<dbReference type="GO" id="GO:0022857">
    <property type="term" value="F:transmembrane transporter activity"/>
    <property type="evidence" value="ECO:0007669"/>
    <property type="project" value="InterPro"/>
</dbReference>
<feature type="transmembrane region" description="Helical" evidence="8">
    <location>
        <begin position="138"/>
        <end position="161"/>
    </location>
</feature>
<feature type="region of interest" description="Disordered" evidence="7">
    <location>
        <begin position="195"/>
        <end position="218"/>
    </location>
</feature>
<dbReference type="AlphaFoldDB" id="A0A139IVN3"/>
<dbReference type="PRINTS" id="PR01035">
    <property type="entry name" value="TCRTETA"/>
</dbReference>
<dbReference type="OrthoDB" id="5086884at2759"/>
<dbReference type="GO" id="GO:0016020">
    <property type="term" value="C:membrane"/>
    <property type="evidence" value="ECO:0007669"/>
    <property type="project" value="UniProtKB-SubCell"/>
</dbReference>
<evidence type="ECO:0000256" key="6">
    <source>
        <dbReference type="ARBA" id="ARBA00023136"/>
    </source>
</evidence>
<dbReference type="SUPFAM" id="SSF103473">
    <property type="entry name" value="MFS general substrate transporter"/>
    <property type="match status" value="1"/>
</dbReference>
<evidence type="ECO:0000256" key="5">
    <source>
        <dbReference type="ARBA" id="ARBA00022989"/>
    </source>
</evidence>
<feature type="compositionally biased region" description="Polar residues" evidence="7">
    <location>
        <begin position="1"/>
        <end position="11"/>
    </location>
</feature>
<dbReference type="Gene3D" id="1.20.1250.20">
    <property type="entry name" value="MFS general substrate transporter like domains"/>
    <property type="match status" value="1"/>
</dbReference>
<feature type="transmembrane region" description="Helical" evidence="8">
    <location>
        <begin position="39"/>
        <end position="67"/>
    </location>
</feature>
<organism evidence="10 11">
    <name type="scientific">Pseudocercospora musae</name>
    <dbReference type="NCBI Taxonomy" id="113226"/>
    <lineage>
        <taxon>Eukaryota</taxon>
        <taxon>Fungi</taxon>
        <taxon>Dikarya</taxon>
        <taxon>Ascomycota</taxon>
        <taxon>Pezizomycotina</taxon>
        <taxon>Dothideomycetes</taxon>
        <taxon>Dothideomycetidae</taxon>
        <taxon>Mycosphaerellales</taxon>
        <taxon>Mycosphaerellaceae</taxon>
        <taxon>Pseudocercospora</taxon>
    </lineage>
</organism>
<dbReference type="EMBL" id="LFZO01000003">
    <property type="protein sequence ID" value="KXT18805.1"/>
    <property type="molecule type" value="Genomic_DNA"/>
</dbReference>
<evidence type="ECO:0000256" key="4">
    <source>
        <dbReference type="ARBA" id="ARBA00022692"/>
    </source>
</evidence>
<proteinExistence type="inferred from homology"/>
<reference evidence="10 11" key="1">
    <citation type="submission" date="2015-07" db="EMBL/GenBank/DDBJ databases">
        <title>Comparative genomics of the Sigatoka disease complex on banana suggests a link between parallel evolutionary changes in Pseudocercospora fijiensis and Pseudocercospora eumusae and increased virulence on the banana host.</title>
        <authorList>
            <person name="Chang T.-C."/>
            <person name="Salvucci A."/>
            <person name="Crous P.W."/>
            <person name="Stergiopoulos I."/>
        </authorList>
    </citation>
    <scope>NUCLEOTIDE SEQUENCE [LARGE SCALE GENOMIC DNA]</scope>
    <source>
        <strain evidence="10 11">CBS 116634</strain>
    </source>
</reference>
<feature type="transmembrane region" description="Helical" evidence="8">
    <location>
        <begin position="282"/>
        <end position="301"/>
    </location>
</feature>
<dbReference type="InterPro" id="IPR050930">
    <property type="entry name" value="MFS_Vesicular_Transporter"/>
</dbReference>
<feature type="transmembrane region" description="Helical" evidence="8">
    <location>
        <begin position="308"/>
        <end position="326"/>
    </location>
</feature>
<keyword evidence="3" id="KW-0813">Transport</keyword>
<dbReference type="Pfam" id="PF07690">
    <property type="entry name" value="MFS_1"/>
    <property type="match status" value="1"/>
</dbReference>
<dbReference type="Proteomes" id="UP000073492">
    <property type="component" value="Unassembled WGS sequence"/>
</dbReference>
<feature type="transmembrane region" description="Helical" evidence="8">
    <location>
        <begin position="167"/>
        <end position="187"/>
    </location>
</feature>
<dbReference type="InterPro" id="IPR011701">
    <property type="entry name" value="MFS"/>
</dbReference>
<dbReference type="InterPro" id="IPR020846">
    <property type="entry name" value="MFS_dom"/>
</dbReference>
<feature type="transmembrane region" description="Helical" evidence="8">
    <location>
        <begin position="79"/>
        <end position="103"/>
    </location>
</feature>
<dbReference type="PANTHER" id="PTHR23506:SF35">
    <property type="entry name" value="MAJOR FACILITATOR SUPERFAMILY (MFS) PROFILE DOMAIN-CONTAINING PROTEIN-RELATED"/>
    <property type="match status" value="1"/>
</dbReference>
<evidence type="ECO:0000256" key="8">
    <source>
        <dbReference type="SAM" id="Phobius"/>
    </source>
</evidence>
<sequence>PNLSPEPTSLKPQPALLSKMPSTDTNTASTHSWRYSKTLLIATATLGLFTELLFVLGLISMLSAPIIGHLADQTTSRKIPLLLSLVGCTVGTLLVAATPSVWAMYVGRILQGVAGTGAWIVGFGMLTDAAGKQHQGKALGIAGSFITAGIITGPAVAGALLEWIGYWPAWSVPLTLLAIDFIARLAIADQPAASKTAKGDSMPSSASHDPSEHEPLLQDSTNINDEAKRSASQGFYAIMFRQGKTYAAIFNVIAFSTILSGFDATLPVHLRDAFGWGPAPIGSIFLGLQIPAMCLAPFVGWLQDRIGLKWPTTIGWALTAPLLWFAGVPGDADFLGIGSDARGQGAFVACIVSIGIVWSFVRGAGTFQLTAVLHDLRETNPNIFGPGGGSSRMFSLTEVSFSTGLMLGPLICGSLADTVGFYWTSCFMAATSAFVAVTSFLFFTHKSRVVDTPSLATD</sequence>
<evidence type="ECO:0000256" key="1">
    <source>
        <dbReference type="ARBA" id="ARBA00004141"/>
    </source>
</evidence>
<evidence type="ECO:0000256" key="7">
    <source>
        <dbReference type="SAM" id="MobiDB-lite"/>
    </source>
</evidence>
<dbReference type="PROSITE" id="PS50850">
    <property type="entry name" value="MFS"/>
    <property type="match status" value="1"/>
</dbReference>
<dbReference type="InterPro" id="IPR036259">
    <property type="entry name" value="MFS_trans_sf"/>
</dbReference>
<keyword evidence="5 8" id="KW-1133">Transmembrane helix</keyword>
<feature type="region of interest" description="Disordered" evidence="7">
    <location>
        <begin position="1"/>
        <end position="29"/>
    </location>
</feature>
<gene>
    <name evidence="10" type="ORF">AC579_8228</name>
</gene>
<evidence type="ECO:0000259" key="9">
    <source>
        <dbReference type="PROSITE" id="PS50850"/>
    </source>
</evidence>
<accession>A0A139IVN3</accession>
<evidence type="ECO:0000313" key="11">
    <source>
        <dbReference type="Proteomes" id="UP000073492"/>
    </source>
</evidence>
<comment type="similarity">
    <text evidence="2">Belongs to the major facilitator superfamily. Vesicular transporter family.</text>
</comment>
<feature type="transmembrane region" description="Helical" evidence="8">
    <location>
        <begin position="394"/>
        <end position="416"/>
    </location>
</feature>
<comment type="subcellular location">
    <subcellularLocation>
        <location evidence="1">Membrane</location>
        <topology evidence="1">Multi-pass membrane protein</topology>
    </subcellularLocation>
</comment>
<feature type="transmembrane region" description="Helical" evidence="8">
    <location>
        <begin position="346"/>
        <end position="373"/>
    </location>
</feature>
<keyword evidence="4 8" id="KW-0812">Transmembrane</keyword>
<protein>
    <recommendedName>
        <fullName evidence="9">Major facilitator superfamily (MFS) profile domain-containing protein</fullName>
    </recommendedName>
</protein>
<feature type="compositionally biased region" description="Polar residues" evidence="7">
    <location>
        <begin position="20"/>
        <end position="29"/>
    </location>
</feature>
<feature type="transmembrane region" description="Helical" evidence="8">
    <location>
        <begin position="245"/>
        <end position="262"/>
    </location>
</feature>
<feature type="transmembrane region" description="Helical" evidence="8">
    <location>
        <begin position="109"/>
        <end position="126"/>
    </location>
</feature>
<name>A0A139IVN3_9PEZI</name>
<feature type="domain" description="Major facilitator superfamily (MFS) profile" evidence="9">
    <location>
        <begin position="1"/>
        <end position="448"/>
    </location>
</feature>
<feature type="transmembrane region" description="Helical" evidence="8">
    <location>
        <begin position="422"/>
        <end position="443"/>
    </location>
</feature>
<comment type="caution">
    <text evidence="10">The sequence shown here is derived from an EMBL/GenBank/DDBJ whole genome shotgun (WGS) entry which is preliminary data.</text>
</comment>
<keyword evidence="11" id="KW-1185">Reference proteome</keyword>
<evidence type="ECO:0000256" key="3">
    <source>
        <dbReference type="ARBA" id="ARBA00022448"/>
    </source>
</evidence>
<evidence type="ECO:0000313" key="10">
    <source>
        <dbReference type="EMBL" id="KXT18805.1"/>
    </source>
</evidence>
<evidence type="ECO:0000256" key="2">
    <source>
        <dbReference type="ARBA" id="ARBA00006829"/>
    </source>
</evidence>
<dbReference type="InterPro" id="IPR001958">
    <property type="entry name" value="Tet-R_TetA/multi-R_MdtG-like"/>
</dbReference>
<keyword evidence="6 8" id="KW-0472">Membrane</keyword>
<dbReference type="PANTHER" id="PTHR23506">
    <property type="entry name" value="GH10249P"/>
    <property type="match status" value="1"/>
</dbReference>
<feature type="non-terminal residue" evidence="10">
    <location>
        <position position="1"/>
    </location>
</feature>